<organism evidence="6 7">
    <name type="scientific">Calocera viscosa (strain TUFC12733)</name>
    <dbReference type="NCBI Taxonomy" id="1330018"/>
    <lineage>
        <taxon>Eukaryota</taxon>
        <taxon>Fungi</taxon>
        <taxon>Dikarya</taxon>
        <taxon>Basidiomycota</taxon>
        <taxon>Agaricomycotina</taxon>
        <taxon>Dacrymycetes</taxon>
        <taxon>Dacrymycetales</taxon>
        <taxon>Dacrymycetaceae</taxon>
        <taxon>Calocera</taxon>
    </lineage>
</organism>
<reference evidence="6 7" key="1">
    <citation type="journal article" date="2016" name="Mol. Biol. Evol.">
        <title>Comparative Genomics of Early-Diverging Mushroom-Forming Fungi Provides Insights into the Origins of Lignocellulose Decay Capabilities.</title>
        <authorList>
            <person name="Nagy L.G."/>
            <person name="Riley R."/>
            <person name="Tritt A."/>
            <person name="Adam C."/>
            <person name="Daum C."/>
            <person name="Floudas D."/>
            <person name="Sun H."/>
            <person name="Yadav J.S."/>
            <person name="Pangilinan J."/>
            <person name="Larsson K.H."/>
            <person name="Matsuura K."/>
            <person name="Barry K."/>
            <person name="Labutti K."/>
            <person name="Kuo R."/>
            <person name="Ohm R.A."/>
            <person name="Bhattacharya S.S."/>
            <person name="Shirouzu T."/>
            <person name="Yoshinaga Y."/>
            <person name="Martin F.M."/>
            <person name="Grigoriev I.V."/>
            <person name="Hibbett D.S."/>
        </authorList>
    </citation>
    <scope>NUCLEOTIDE SEQUENCE [LARGE SCALE GENOMIC DNA]</scope>
    <source>
        <strain evidence="6 7">TUFC12733</strain>
    </source>
</reference>
<dbReference type="CDD" id="cd12398">
    <property type="entry name" value="RRM_CSTF2_RNA15_like"/>
    <property type="match status" value="1"/>
</dbReference>
<proteinExistence type="predicted"/>
<evidence type="ECO:0000256" key="3">
    <source>
        <dbReference type="PROSITE-ProRule" id="PRU00176"/>
    </source>
</evidence>
<dbReference type="PROSITE" id="PS50102">
    <property type="entry name" value="RRM"/>
    <property type="match status" value="1"/>
</dbReference>
<dbReference type="GO" id="GO:0031124">
    <property type="term" value="P:mRNA 3'-end processing"/>
    <property type="evidence" value="ECO:0007669"/>
    <property type="project" value="InterPro"/>
</dbReference>
<dbReference type="Pfam" id="PF00076">
    <property type="entry name" value="RRM_1"/>
    <property type="match status" value="1"/>
</dbReference>
<dbReference type="PANTHER" id="PTHR45735:SF2">
    <property type="entry name" value="CLEAVAGE STIMULATION FACTOR SUBUNIT 2"/>
    <property type="match status" value="1"/>
</dbReference>
<dbReference type="InterPro" id="IPR035979">
    <property type="entry name" value="RBD_domain_sf"/>
</dbReference>
<dbReference type="GO" id="GO:0003729">
    <property type="term" value="F:mRNA binding"/>
    <property type="evidence" value="ECO:0007669"/>
    <property type="project" value="TreeGrafter"/>
</dbReference>
<dbReference type="SUPFAM" id="SSF54928">
    <property type="entry name" value="RNA-binding domain, RBD"/>
    <property type="match status" value="1"/>
</dbReference>
<evidence type="ECO:0000259" key="5">
    <source>
        <dbReference type="PROSITE" id="PS50102"/>
    </source>
</evidence>
<evidence type="ECO:0000256" key="1">
    <source>
        <dbReference type="ARBA" id="ARBA00004123"/>
    </source>
</evidence>
<feature type="region of interest" description="Disordered" evidence="4">
    <location>
        <begin position="250"/>
        <end position="277"/>
    </location>
</feature>
<name>A0A167KHS8_CALVF</name>
<dbReference type="EMBL" id="KV417293">
    <property type="protein sequence ID" value="KZO94663.1"/>
    <property type="molecule type" value="Genomic_DNA"/>
</dbReference>
<dbReference type="Pfam" id="PF14304">
    <property type="entry name" value="CSTF_C"/>
    <property type="match status" value="1"/>
</dbReference>
<dbReference type="Gene3D" id="1.25.40.630">
    <property type="match status" value="1"/>
</dbReference>
<gene>
    <name evidence="6" type="ORF">CALVIDRAFT_550335</name>
</gene>
<dbReference type="InterPro" id="IPR000504">
    <property type="entry name" value="RRM_dom"/>
</dbReference>
<dbReference type="InterPro" id="IPR038192">
    <property type="entry name" value="CSTF_C_sf"/>
</dbReference>
<evidence type="ECO:0000313" key="7">
    <source>
        <dbReference type="Proteomes" id="UP000076738"/>
    </source>
</evidence>
<comment type="subcellular location">
    <subcellularLocation>
        <location evidence="1">Nucleus</location>
    </subcellularLocation>
</comment>
<dbReference type="PANTHER" id="PTHR45735">
    <property type="entry name" value="CLEAVAGE STIMULATION FACTOR SUBUNIT 2"/>
    <property type="match status" value="1"/>
</dbReference>
<accession>A0A167KHS8</accession>
<dbReference type="Gene3D" id="1.10.20.70">
    <property type="entry name" value="Transcription termination and cleavage factor, C-terminal domain"/>
    <property type="match status" value="1"/>
</dbReference>
<protein>
    <recommendedName>
        <fullName evidence="5">RRM domain-containing protein</fullName>
    </recommendedName>
</protein>
<evidence type="ECO:0000313" key="6">
    <source>
        <dbReference type="EMBL" id="KZO94663.1"/>
    </source>
</evidence>
<dbReference type="AlphaFoldDB" id="A0A167KHS8"/>
<dbReference type="OrthoDB" id="272703at2759"/>
<dbReference type="Pfam" id="PF14327">
    <property type="entry name" value="CSTF2_hinge"/>
    <property type="match status" value="1"/>
</dbReference>
<dbReference type="InterPro" id="IPR012677">
    <property type="entry name" value="Nucleotide-bd_a/b_plait_sf"/>
</dbReference>
<keyword evidence="7" id="KW-1185">Reference proteome</keyword>
<feature type="compositionally biased region" description="Basic and acidic residues" evidence="4">
    <location>
        <begin position="93"/>
        <end position="104"/>
    </location>
</feature>
<evidence type="ECO:0000256" key="4">
    <source>
        <dbReference type="SAM" id="MobiDB-lite"/>
    </source>
</evidence>
<feature type="region of interest" description="Disordered" evidence="4">
    <location>
        <begin position="89"/>
        <end position="117"/>
    </location>
</feature>
<dbReference type="Gene3D" id="3.30.70.330">
    <property type="match status" value="1"/>
</dbReference>
<keyword evidence="2" id="KW-0539">Nucleus</keyword>
<dbReference type="Proteomes" id="UP000076738">
    <property type="component" value="Unassembled WGS sequence"/>
</dbReference>
<dbReference type="STRING" id="1330018.A0A167KHS8"/>
<dbReference type="InterPro" id="IPR026896">
    <property type="entry name" value="CSTF_C"/>
</dbReference>
<feature type="compositionally biased region" description="Low complexity" evidence="4">
    <location>
        <begin position="251"/>
        <end position="263"/>
    </location>
</feature>
<sequence length="323" mass="35196">MAHRDSRVVFVGNIPYGMTEEALIEVFRTVGPVVGFRLVFDRETGKPKGYGFCEFPDHETAMSAVRNLHGYEVQGRPLRVDIAESDPMVEGKTTQHGEIKDRNDGPGGGHGSRWGPPKNDFKNDFANFMNDLPSGVNVPLGKSSLDLISQALASIPHPQLMQTLSQMKGYVANYPDRARALLVAHPQLSYAFFQAMLMNKIVDPAILERMLKATTQAAAPPPAPAPVPPLPQPYSYPPAMQPAAYAPPPQSYYGMPPSQQMPQSMPPPPVPPAAAAQQPLPADQRAMLMQVLSLSQDQVNALPPTERAAIMQLRSQFAGVLQQ</sequence>
<evidence type="ECO:0000256" key="2">
    <source>
        <dbReference type="ARBA" id="ARBA00023242"/>
    </source>
</evidence>
<dbReference type="SMART" id="SM00360">
    <property type="entry name" value="RRM"/>
    <property type="match status" value="1"/>
</dbReference>
<dbReference type="GO" id="GO:0005847">
    <property type="term" value="C:mRNA cleavage and polyadenylation specificity factor complex"/>
    <property type="evidence" value="ECO:0007669"/>
    <property type="project" value="TreeGrafter"/>
</dbReference>
<keyword evidence="3" id="KW-0694">RNA-binding</keyword>
<feature type="domain" description="RRM" evidence="5">
    <location>
        <begin position="7"/>
        <end position="85"/>
    </location>
</feature>
<dbReference type="InterPro" id="IPR025742">
    <property type="entry name" value="CSTF2_hinge"/>
</dbReference>